<sequence>MSEGGGGRPPLPSSEPVVQRPPPVAGADWRPPPGHVVRAAGASEEPAAAPGSQSSGRGERADAGSWAGEAQRQRGDRRTAAGGVGAAASAFARPSRRVPAPRAHTMEPAPSAGAELQPTLLANASDTYPSAFPSTGANASGAPGERSASSLALAIAITALYSAVCAVGLLGNLLVMFGIRWGPG</sequence>
<evidence type="ECO:0000256" key="2">
    <source>
        <dbReference type="SAM" id="Phobius"/>
    </source>
</evidence>
<gene>
    <name evidence="3" type="ORF">P7K49_015821</name>
</gene>
<protein>
    <submittedName>
        <fullName evidence="3">Uncharacterized protein</fullName>
    </submittedName>
</protein>
<evidence type="ECO:0000313" key="4">
    <source>
        <dbReference type="Proteomes" id="UP001266305"/>
    </source>
</evidence>
<name>A0ABQ9VAA8_SAGOE</name>
<feature type="transmembrane region" description="Helical" evidence="2">
    <location>
        <begin position="151"/>
        <end position="179"/>
    </location>
</feature>
<evidence type="ECO:0000313" key="3">
    <source>
        <dbReference type="EMBL" id="KAK2106307.1"/>
    </source>
</evidence>
<keyword evidence="2" id="KW-1133">Transmembrane helix</keyword>
<feature type="compositionally biased region" description="Low complexity" evidence="1">
    <location>
        <begin position="86"/>
        <end position="103"/>
    </location>
</feature>
<comment type="caution">
    <text evidence="3">The sequence shown here is derived from an EMBL/GenBank/DDBJ whole genome shotgun (WGS) entry which is preliminary data.</text>
</comment>
<proteinExistence type="predicted"/>
<dbReference type="PRINTS" id="PR00525">
    <property type="entry name" value="DELTAOPIOIDR"/>
</dbReference>
<keyword evidence="2" id="KW-0472">Membrane</keyword>
<accession>A0ABQ9VAA8</accession>
<keyword evidence="2" id="KW-0812">Transmembrane</keyword>
<keyword evidence="4" id="KW-1185">Reference proteome</keyword>
<evidence type="ECO:0000256" key="1">
    <source>
        <dbReference type="SAM" id="MobiDB-lite"/>
    </source>
</evidence>
<organism evidence="3 4">
    <name type="scientific">Saguinus oedipus</name>
    <name type="common">Cotton-top tamarin</name>
    <name type="synonym">Oedipomidas oedipus</name>
    <dbReference type="NCBI Taxonomy" id="9490"/>
    <lineage>
        <taxon>Eukaryota</taxon>
        <taxon>Metazoa</taxon>
        <taxon>Chordata</taxon>
        <taxon>Craniata</taxon>
        <taxon>Vertebrata</taxon>
        <taxon>Euteleostomi</taxon>
        <taxon>Mammalia</taxon>
        <taxon>Eutheria</taxon>
        <taxon>Euarchontoglires</taxon>
        <taxon>Primates</taxon>
        <taxon>Haplorrhini</taxon>
        <taxon>Platyrrhini</taxon>
        <taxon>Cebidae</taxon>
        <taxon>Callitrichinae</taxon>
        <taxon>Saguinus</taxon>
    </lineage>
</organism>
<dbReference type="EMBL" id="JASSZA010000007">
    <property type="protein sequence ID" value="KAK2106307.1"/>
    <property type="molecule type" value="Genomic_DNA"/>
</dbReference>
<dbReference type="InterPro" id="IPR000321">
    <property type="entry name" value="Delta_opi_rcpt"/>
</dbReference>
<dbReference type="Proteomes" id="UP001266305">
    <property type="component" value="Unassembled WGS sequence"/>
</dbReference>
<feature type="compositionally biased region" description="Pro residues" evidence="1">
    <location>
        <begin position="9"/>
        <end position="34"/>
    </location>
</feature>
<feature type="region of interest" description="Disordered" evidence="1">
    <location>
        <begin position="1"/>
        <end position="112"/>
    </location>
</feature>
<reference evidence="3 4" key="1">
    <citation type="submission" date="2023-05" db="EMBL/GenBank/DDBJ databases">
        <title>B98-5 Cell Line De Novo Hybrid Assembly: An Optical Mapping Approach.</title>
        <authorList>
            <person name="Kananen K."/>
            <person name="Auerbach J.A."/>
            <person name="Kautto E."/>
            <person name="Blachly J.S."/>
        </authorList>
    </citation>
    <scope>NUCLEOTIDE SEQUENCE [LARGE SCALE GENOMIC DNA]</scope>
    <source>
        <strain evidence="3">B95-8</strain>
        <tissue evidence="3">Cell line</tissue>
    </source>
</reference>
<feature type="compositionally biased region" description="Low complexity" evidence="1">
    <location>
        <begin position="38"/>
        <end position="56"/>
    </location>
</feature>